<comment type="caution">
    <text evidence="1">The sequence shown here is derived from an EMBL/GenBank/DDBJ whole genome shotgun (WGS) entry which is preliminary data.</text>
</comment>
<reference evidence="1" key="1">
    <citation type="journal article" date="2015" name="Nature">
        <title>Complex archaea that bridge the gap between prokaryotes and eukaryotes.</title>
        <authorList>
            <person name="Spang A."/>
            <person name="Saw J.H."/>
            <person name="Jorgensen S.L."/>
            <person name="Zaremba-Niedzwiedzka K."/>
            <person name="Martijn J."/>
            <person name="Lind A.E."/>
            <person name="van Eijk R."/>
            <person name="Schleper C."/>
            <person name="Guy L."/>
            <person name="Ettema T.J."/>
        </authorList>
    </citation>
    <scope>NUCLEOTIDE SEQUENCE</scope>
</reference>
<organism evidence="1">
    <name type="scientific">marine sediment metagenome</name>
    <dbReference type="NCBI Taxonomy" id="412755"/>
    <lineage>
        <taxon>unclassified sequences</taxon>
        <taxon>metagenomes</taxon>
        <taxon>ecological metagenomes</taxon>
    </lineage>
</organism>
<dbReference type="EMBL" id="LAZR01002959">
    <property type="protein sequence ID" value="KKN23550.1"/>
    <property type="molecule type" value="Genomic_DNA"/>
</dbReference>
<sequence>MNEITNAYSMIERDGMSILDIINLEIDYFAFMVLHTTIADVCGEKAIVYVGDKCLHLDYSGGGVCVVNVN</sequence>
<evidence type="ECO:0000313" key="1">
    <source>
        <dbReference type="EMBL" id="KKN23550.1"/>
    </source>
</evidence>
<accession>A0A0F9NVL0</accession>
<proteinExistence type="predicted"/>
<name>A0A0F9NVL0_9ZZZZ</name>
<protein>
    <submittedName>
        <fullName evidence="1">Uncharacterized protein</fullName>
    </submittedName>
</protein>
<dbReference type="AlphaFoldDB" id="A0A0F9NVL0"/>
<gene>
    <name evidence="1" type="ORF">LCGC14_0903650</name>
</gene>